<comment type="caution">
    <text evidence="8">The sequence shown here is derived from an EMBL/GenBank/DDBJ whole genome shotgun (WGS) entry which is preliminary data.</text>
</comment>
<dbReference type="OrthoDB" id="9805367at2"/>
<keyword evidence="2 7" id="KW-0031">Aminopeptidase</keyword>
<dbReference type="GO" id="GO:0070009">
    <property type="term" value="F:serine-type aminopeptidase activity"/>
    <property type="evidence" value="ECO:0007669"/>
    <property type="project" value="UniProtKB-UniRule"/>
</dbReference>
<evidence type="ECO:0000256" key="6">
    <source>
        <dbReference type="ARBA" id="ARBA00022825"/>
    </source>
</evidence>
<sequence>MKHLRFSLIVLALMLIAPMAKADKGMYLISMIKQENMDRMRELGLKLNANDLYSQDGTSLSSAVAAFDNGCTSITVSDQGLLFTNHHCGYRSIQSQSSVEHDYLKNGFVAGNKSEELPIPNLTVMYLREFVDVTDQVLASVAGIDDEMKRMQAIQMAASMIEAKYEGDPHTAVAVYPFYEHNAYSLVIYDVFTDVRLVFAPPVSMGKFGGDTDNWMWPRHTNDFSVFRVYAGKDNKPADYSADNKPYKPRHYAKVSTIGVKEGDYAMTIGFPGSTDRYLSSWGVVNRMENENAPRILVRGLKQGVWTKYMESDPAIRIQYANKYASSSNYWKNSIGMNKGLRALDVVKNKQEIERKFSEWVAADKARTAKYGFVLDSLRIPLEARGKIMKNFTILSEALSGTEFRAFSAMPSEDLKAFDADALYKDFNPIVGKAVLPVMLKVTKEQVDPAYLPSIFATIDKDFGGDYEKFAEYVYDNSVVLHKDRMVQALKNYEMLKAAHETDPAVQVMKSYSEQINNLRGELMKTGAMYQKGRRLFMAGLQEMSDEYLPSDANFTMRLSYGNVGGYKPYDGAWYDYYTTQQGIFEKENPQSSEFAVQPELLKKFKNKEFGEFADKDGNLHLCFISNNDITGGNSGSPVFNGDGNLIGLAFDGNWEAMSGDIEFEPNLQRTISVDIRYVLWAIKYWGKADYLVDELTLVK</sequence>
<keyword evidence="6 7" id="KW-0720">Serine protease</keyword>
<dbReference type="GO" id="GO:0008239">
    <property type="term" value="F:dipeptidyl-peptidase activity"/>
    <property type="evidence" value="ECO:0007669"/>
    <property type="project" value="UniProtKB-UniRule"/>
</dbReference>
<evidence type="ECO:0000256" key="5">
    <source>
        <dbReference type="ARBA" id="ARBA00022801"/>
    </source>
</evidence>
<gene>
    <name evidence="8" type="ORF">E4P47_01930</name>
</gene>
<name>A0A4Y8WQY2_9PORP</name>
<evidence type="ECO:0000313" key="9">
    <source>
        <dbReference type="Proteomes" id="UP000297225"/>
    </source>
</evidence>
<dbReference type="EMBL" id="SPNC01000015">
    <property type="protein sequence ID" value="TFH96673.1"/>
    <property type="molecule type" value="Genomic_DNA"/>
</dbReference>
<comment type="similarity">
    <text evidence="1 7">Belongs to the peptidase S46 family.</text>
</comment>
<reference evidence="8 9" key="1">
    <citation type="submission" date="2019-03" db="EMBL/GenBank/DDBJ databases">
        <title>Porphyromonas levii Isolated from the Uterus of Dairy Cows.</title>
        <authorList>
            <person name="Francis A.M."/>
        </authorList>
    </citation>
    <scope>NUCLEOTIDE SEQUENCE [LARGE SCALE GENOMIC DNA]</scope>
    <source>
        <strain evidence="8 9">AF5678</strain>
    </source>
</reference>
<dbReference type="InterPro" id="IPR043504">
    <property type="entry name" value="Peptidase_S1_PA_chymotrypsin"/>
</dbReference>
<accession>A0A4Y8WQY2</accession>
<evidence type="ECO:0000313" key="8">
    <source>
        <dbReference type="EMBL" id="TFH96673.1"/>
    </source>
</evidence>
<dbReference type="PANTHER" id="PTHR38469">
    <property type="entry name" value="PERIPLASMIC PEPTIDASE SUBFAMILY S1B"/>
    <property type="match status" value="1"/>
</dbReference>
<feature type="chain" id="PRO_5035981639" description="Dipeptidyl-peptidase" evidence="7">
    <location>
        <begin position="23"/>
        <end position="700"/>
    </location>
</feature>
<organism evidence="8 9">
    <name type="scientific">Porphyromonas levii</name>
    <dbReference type="NCBI Taxonomy" id="28114"/>
    <lineage>
        <taxon>Bacteria</taxon>
        <taxon>Pseudomonadati</taxon>
        <taxon>Bacteroidota</taxon>
        <taxon>Bacteroidia</taxon>
        <taxon>Bacteroidales</taxon>
        <taxon>Porphyromonadaceae</taxon>
        <taxon>Porphyromonas</taxon>
    </lineage>
</organism>
<dbReference type="PANTHER" id="PTHR38469:SF1">
    <property type="entry name" value="PERIPLASMIC PEPTIDASE SUBFAMILY S1B"/>
    <property type="match status" value="1"/>
</dbReference>
<dbReference type="SUPFAM" id="SSF50494">
    <property type="entry name" value="Trypsin-like serine proteases"/>
    <property type="match status" value="1"/>
</dbReference>
<feature type="signal peptide" evidence="7">
    <location>
        <begin position="1"/>
        <end position="22"/>
    </location>
</feature>
<proteinExistence type="inferred from homology"/>
<comment type="function">
    <text evidence="7">Catalyzes the removal of dipeptides from the N-terminus of oligopeptides.</text>
</comment>
<evidence type="ECO:0000256" key="3">
    <source>
        <dbReference type="ARBA" id="ARBA00022670"/>
    </source>
</evidence>
<keyword evidence="9" id="KW-1185">Reference proteome</keyword>
<dbReference type="RefSeq" id="WP_134849173.1">
    <property type="nucleotide sequence ID" value="NZ_CP197400.1"/>
</dbReference>
<dbReference type="GO" id="GO:0043171">
    <property type="term" value="P:peptide catabolic process"/>
    <property type="evidence" value="ECO:0007669"/>
    <property type="project" value="UniProtKB-UniRule"/>
</dbReference>
<dbReference type="InterPro" id="IPR009003">
    <property type="entry name" value="Peptidase_S1_PA"/>
</dbReference>
<dbReference type="Gene3D" id="2.40.10.10">
    <property type="entry name" value="Trypsin-like serine proteases"/>
    <property type="match status" value="1"/>
</dbReference>
<dbReference type="AlphaFoldDB" id="A0A4Y8WQY2"/>
<dbReference type="Proteomes" id="UP000297225">
    <property type="component" value="Unassembled WGS sequence"/>
</dbReference>
<dbReference type="Pfam" id="PF10459">
    <property type="entry name" value="Peptidase_S46"/>
    <property type="match status" value="1"/>
</dbReference>
<evidence type="ECO:0000256" key="1">
    <source>
        <dbReference type="ARBA" id="ARBA00010491"/>
    </source>
</evidence>
<evidence type="ECO:0000256" key="2">
    <source>
        <dbReference type="ARBA" id="ARBA00022438"/>
    </source>
</evidence>
<dbReference type="InterPro" id="IPR019500">
    <property type="entry name" value="Pep_S46"/>
</dbReference>
<evidence type="ECO:0000256" key="7">
    <source>
        <dbReference type="RuleBase" id="RU366067"/>
    </source>
</evidence>
<keyword evidence="3 7" id="KW-0645">Protease</keyword>
<dbReference type="STRING" id="1122973.GCA_000379925_00064"/>
<evidence type="ECO:0000256" key="4">
    <source>
        <dbReference type="ARBA" id="ARBA00022729"/>
    </source>
</evidence>
<dbReference type="EC" id="3.4.14.-" evidence="7"/>
<dbReference type="GO" id="GO:0006508">
    <property type="term" value="P:proteolysis"/>
    <property type="evidence" value="ECO:0007669"/>
    <property type="project" value="UniProtKB-KW"/>
</dbReference>
<protein>
    <recommendedName>
        <fullName evidence="7">Dipeptidyl-peptidase</fullName>
        <ecNumber evidence="7">3.4.14.-</ecNumber>
    </recommendedName>
</protein>
<keyword evidence="4 7" id="KW-0732">Signal</keyword>
<keyword evidence="5 7" id="KW-0378">Hydrolase</keyword>